<proteinExistence type="predicted"/>
<dbReference type="AlphaFoldDB" id="A0A1U7D2W8"/>
<reference evidence="2 3" key="1">
    <citation type="submission" date="2016-03" db="EMBL/GenBank/DDBJ databases">
        <title>Deep-sea bacteria in the southern Pacific.</title>
        <authorList>
            <person name="Tang K."/>
        </authorList>
    </citation>
    <scope>NUCLEOTIDE SEQUENCE [LARGE SCALE GENOMIC DNA]</scope>
    <source>
        <strain evidence="2 3">JLT2016</strain>
    </source>
</reference>
<gene>
    <name evidence="2" type="ORF">Ga0080559_TMP1693</name>
</gene>
<dbReference type="EMBL" id="CP014796">
    <property type="protein sequence ID" value="APX22489.1"/>
    <property type="molecule type" value="Genomic_DNA"/>
</dbReference>
<keyword evidence="3" id="KW-1185">Reference proteome</keyword>
<evidence type="ECO:0000313" key="2">
    <source>
        <dbReference type="EMBL" id="APX22489.1"/>
    </source>
</evidence>
<accession>A0A1U7D2W8</accession>
<protein>
    <submittedName>
        <fullName evidence="2">Uncharacterized protein</fullName>
    </submittedName>
</protein>
<dbReference type="KEGG" id="tpro:Ga0080559_TMP1693"/>
<name>A0A1U7D2W8_9RHOB</name>
<dbReference type="Proteomes" id="UP000186559">
    <property type="component" value="Chromosome"/>
</dbReference>
<sequence length="47" mass="4671">MCCSGAILPSERDSAKHPRTGRAGSCPCAKAEPSRRPGLSASASAAA</sequence>
<organism evidence="2 3">
    <name type="scientific">Salipiger profundus</name>
    <dbReference type="NCBI Taxonomy" id="1229727"/>
    <lineage>
        <taxon>Bacteria</taxon>
        <taxon>Pseudomonadati</taxon>
        <taxon>Pseudomonadota</taxon>
        <taxon>Alphaproteobacteria</taxon>
        <taxon>Rhodobacterales</taxon>
        <taxon>Roseobacteraceae</taxon>
        <taxon>Salipiger</taxon>
    </lineage>
</organism>
<evidence type="ECO:0000256" key="1">
    <source>
        <dbReference type="SAM" id="MobiDB-lite"/>
    </source>
</evidence>
<evidence type="ECO:0000313" key="3">
    <source>
        <dbReference type="Proteomes" id="UP000186559"/>
    </source>
</evidence>
<feature type="region of interest" description="Disordered" evidence="1">
    <location>
        <begin position="1"/>
        <end position="47"/>
    </location>
</feature>